<dbReference type="AlphaFoldDB" id="A0A395LW70"/>
<dbReference type="GO" id="GO:0005548">
    <property type="term" value="F:phospholipid transporter activity"/>
    <property type="evidence" value="ECO:0007669"/>
    <property type="project" value="TreeGrafter"/>
</dbReference>
<dbReference type="InterPro" id="IPR003453">
    <property type="entry name" value="ABC_MlaE_roteobac"/>
</dbReference>
<evidence type="ECO:0000313" key="9">
    <source>
        <dbReference type="Proteomes" id="UP000266389"/>
    </source>
</evidence>
<comment type="caution">
    <text evidence="8">The sequence shown here is derived from an EMBL/GenBank/DDBJ whole genome shotgun (WGS) entry which is preliminary data.</text>
</comment>
<evidence type="ECO:0000313" key="8">
    <source>
        <dbReference type="EMBL" id="RFM22937.1"/>
    </source>
</evidence>
<dbReference type="EMBL" id="PHFL01000072">
    <property type="protein sequence ID" value="RFM22937.1"/>
    <property type="molecule type" value="Genomic_DNA"/>
</dbReference>
<protein>
    <submittedName>
        <fullName evidence="8">ABC transporter permease</fullName>
    </submittedName>
</protein>
<evidence type="ECO:0000256" key="3">
    <source>
        <dbReference type="ARBA" id="ARBA00022448"/>
    </source>
</evidence>
<feature type="transmembrane region" description="Helical" evidence="7">
    <location>
        <begin position="86"/>
        <end position="105"/>
    </location>
</feature>
<comment type="subcellular location">
    <subcellularLocation>
        <location evidence="1">Membrane</location>
        <topology evidence="1">Multi-pass membrane protein</topology>
    </subcellularLocation>
</comment>
<dbReference type="Proteomes" id="UP000266389">
    <property type="component" value="Unassembled WGS sequence"/>
</dbReference>
<reference evidence="8 9" key="1">
    <citation type="journal article" date="2011" name="ISME J.">
        <title>Community ecology of hot spring cyanobacterial mats: predominant populations and their functional potential.</title>
        <authorList>
            <person name="Klatt C.G."/>
            <person name="Wood J.M."/>
            <person name="Rusch D.B."/>
            <person name="Bateson M.M."/>
            <person name="Hamamura N."/>
            <person name="Heidelberg J.F."/>
            <person name="Grossman A.R."/>
            <person name="Bhaya D."/>
            <person name="Cohan F.M."/>
            <person name="Kuhl M."/>
            <person name="Bryant D.A."/>
            <person name="Ward D.M."/>
        </authorList>
    </citation>
    <scope>NUCLEOTIDE SEQUENCE [LARGE SCALE GENOMIC DNA]</scope>
    <source>
        <strain evidence="8">OS</strain>
    </source>
</reference>
<dbReference type="GO" id="GO:0043190">
    <property type="term" value="C:ATP-binding cassette (ABC) transporter complex"/>
    <property type="evidence" value="ECO:0007669"/>
    <property type="project" value="InterPro"/>
</dbReference>
<evidence type="ECO:0000256" key="7">
    <source>
        <dbReference type="RuleBase" id="RU362044"/>
    </source>
</evidence>
<evidence type="ECO:0000256" key="4">
    <source>
        <dbReference type="ARBA" id="ARBA00022692"/>
    </source>
</evidence>
<proteinExistence type="inferred from homology"/>
<dbReference type="PANTHER" id="PTHR30188">
    <property type="entry name" value="ABC TRANSPORTER PERMEASE PROTEIN-RELATED"/>
    <property type="match status" value="1"/>
</dbReference>
<feature type="transmembrane region" description="Helical" evidence="7">
    <location>
        <begin position="46"/>
        <end position="66"/>
    </location>
</feature>
<gene>
    <name evidence="8" type="ORF">D0433_13880</name>
</gene>
<keyword evidence="3" id="KW-0813">Transport</keyword>
<dbReference type="Pfam" id="PF02405">
    <property type="entry name" value="MlaE"/>
    <property type="match status" value="1"/>
</dbReference>
<keyword evidence="5 7" id="KW-1133">Transmembrane helix</keyword>
<evidence type="ECO:0000256" key="5">
    <source>
        <dbReference type="ARBA" id="ARBA00022989"/>
    </source>
</evidence>
<feature type="transmembrane region" description="Helical" evidence="7">
    <location>
        <begin position="189"/>
        <end position="212"/>
    </location>
</feature>
<dbReference type="PANTHER" id="PTHR30188:SF4">
    <property type="entry name" value="PROTEIN TRIGALACTOSYLDIACYLGLYCEROL 1, CHLOROPLASTIC"/>
    <property type="match status" value="1"/>
</dbReference>
<comment type="similarity">
    <text evidence="2 7">Belongs to the MlaE permease family.</text>
</comment>
<feature type="transmembrane region" description="Helical" evidence="7">
    <location>
        <begin position="6"/>
        <end position="25"/>
    </location>
</feature>
<dbReference type="InterPro" id="IPR030802">
    <property type="entry name" value="Permease_MalE"/>
</dbReference>
<name>A0A395LW70_9BACT</name>
<keyword evidence="4 7" id="KW-0812">Transmembrane</keyword>
<evidence type="ECO:0000256" key="6">
    <source>
        <dbReference type="ARBA" id="ARBA00023136"/>
    </source>
</evidence>
<organism evidence="8 9">
    <name type="scientific">Candidatus Thermochlorobacter aerophilus</name>
    <dbReference type="NCBI Taxonomy" id="1868324"/>
    <lineage>
        <taxon>Bacteria</taxon>
        <taxon>Pseudomonadati</taxon>
        <taxon>Chlorobiota</taxon>
        <taxon>Chlorobiia</taxon>
        <taxon>Chlorobiales</taxon>
        <taxon>Candidatus Thermochlorobacteriaceae</taxon>
        <taxon>Candidatus Thermochlorobacter</taxon>
    </lineage>
</organism>
<sequence>MTAILNFFTEIGEITLMFSGVLKSLTRCFKDRKLIVSQMSHIGVDSLPLVVLVSIFTGAIAAWQAAYQMKGLAPMSLVGGITSRVIIIELGPVLTGIIIAGRVGASIAAELGTMKVTEQIDALEIMAINPVRYLAMPRILATTLMMPILVIFANLVAIAGAFVVSSSFLGLTVSGFFDSLKNFFYIEDVISALLKAAIFGLMTSSIGCHIGFRTDGGAEGVGVSTIRSFVVSSATILIGDYFLWLFLF</sequence>
<feature type="transmembrane region" description="Helical" evidence="7">
    <location>
        <begin position="144"/>
        <end position="169"/>
    </location>
</feature>
<dbReference type="NCBIfam" id="TIGR00056">
    <property type="entry name" value="MlaE family lipid ABC transporter permease subunit"/>
    <property type="match status" value="1"/>
</dbReference>
<accession>A0A395LW70</accession>
<evidence type="ECO:0000256" key="1">
    <source>
        <dbReference type="ARBA" id="ARBA00004141"/>
    </source>
</evidence>
<evidence type="ECO:0000256" key="2">
    <source>
        <dbReference type="ARBA" id="ARBA00007556"/>
    </source>
</evidence>
<feature type="transmembrane region" description="Helical" evidence="7">
    <location>
        <begin position="224"/>
        <end position="247"/>
    </location>
</feature>
<keyword evidence="6 7" id="KW-0472">Membrane</keyword>